<name>A0AAW6UBD7_9MOLU</name>
<organism evidence="16 17">
    <name type="scientific">Peloplasma aerotolerans</name>
    <dbReference type="NCBI Taxonomy" id="3044389"/>
    <lineage>
        <taxon>Bacteria</taxon>
        <taxon>Bacillati</taxon>
        <taxon>Mycoplasmatota</taxon>
        <taxon>Mollicutes</taxon>
        <taxon>Acholeplasmatales</taxon>
        <taxon>Acholeplasmataceae</taxon>
        <taxon>Peloplasma</taxon>
    </lineage>
</organism>
<evidence type="ECO:0000256" key="12">
    <source>
        <dbReference type="ARBA" id="ARBA00048555"/>
    </source>
</evidence>
<protein>
    <recommendedName>
        <fullName evidence="4 14">Corrinoid adenosyltransferase</fullName>
        <ecNumber evidence="3 14">2.5.1.17</ecNumber>
    </recommendedName>
    <alternativeName>
        <fullName evidence="9 14">Cob(II)alamin adenosyltransferase</fullName>
    </alternativeName>
    <alternativeName>
        <fullName evidence="11 14">Cob(II)yrinic acid a,c-diamide adenosyltransferase</fullName>
    </alternativeName>
    <alternativeName>
        <fullName evidence="10 14">Cobinamide/cobalamin adenosyltransferase</fullName>
    </alternativeName>
</protein>
<evidence type="ECO:0000256" key="7">
    <source>
        <dbReference type="ARBA" id="ARBA00022741"/>
    </source>
</evidence>
<reference evidence="16" key="1">
    <citation type="submission" date="2023-05" db="EMBL/GenBank/DDBJ databases">
        <title>Mariniplasma microaerophilum sp. nov., a novel anaerobic mollicute isolated from terrestrial mud volcano, Taman Peninsula, Russia.</title>
        <authorList>
            <person name="Khomyakova M.A."/>
            <person name="Merkel A.Y."/>
            <person name="Slobodkin A.I."/>
        </authorList>
    </citation>
    <scope>NUCLEOTIDE SEQUENCE</scope>
    <source>
        <strain evidence="16">M4Ah</strain>
    </source>
</reference>
<evidence type="ECO:0000256" key="4">
    <source>
        <dbReference type="ARBA" id="ARBA00020963"/>
    </source>
</evidence>
<evidence type="ECO:0000256" key="10">
    <source>
        <dbReference type="ARBA" id="ARBA00033334"/>
    </source>
</evidence>
<evidence type="ECO:0000256" key="9">
    <source>
        <dbReference type="ARBA" id="ARBA00031529"/>
    </source>
</evidence>
<proteinExistence type="inferred from homology"/>
<accession>A0AAW6UBD7</accession>
<evidence type="ECO:0000256" key="11">
    <source>
        <dbReference type="ARBA" id="ARBA00033354"/>
    </source>
</evidence>
<comment type="caution">
    <text evidence="16">The sequence shown here is derived from an EMBL/GenBank/DDBJ whole genome shotgun (WGS) entry which is preliminary data.</text>
</comment>
<comment type="catalytic activity">
    <reaction evidence="13 14">
        <text>2 cob(II)alamin + reduced [electron-transfer flavoprotein] + 2 ATP = 2 adenosylcob(III)alamin + 2 triphosphate + oxidized [electron-transfer flavoprotein] + 3 H(+)</text>
        <dbReference type="Rhea" id="RHEA:28671"/>
        <dbReference type="Rhea" id="RHEA-COMP:10685"/>
        <dbReference type="Rhea" id="RHEA-COMP:10686"/>
        <dbReference type="ChEBI" id="CHEBI:15378"/>
        <dbReference type="ChEBI" id="CHEBI:16304"/>
        <dbReference type="ChEBI" id="CHEBI:18036"/>
        <dbReference type="ChEBI" id="CHEBI:18408"/>
        <dbReference type="ChEBI" id="CHEBI:30616"/>
        <dbReference type="ChEBI" id="CHEBI:57692"/>
        <dbReference type="ChEBI" id="CHEBI:58307"/>
        <dbReference type="EC" id="2.5.1.17"/>
    </reaction>
</comment>
<dbReference type="GO" id="GO:0008817">
    <property type="term" value="F:corrinoid adenosyltransferase activity"/>
    <property type="evidence" value="ECO:0007669"/>
    <property type="project" value="UniProtKB-UniRule"/>
</dbReference>
<evidence type="ECO:0000256" key="6">
    <source>
        <dbReference type="ARBA" id="ARBA00022679"/>
    </source>
</evidence>
<dbReference type="GO" id="GO:0005524">
    <property type="term" value="F:ATP binding"/>
    <property type="evidence" value="ECO:0007669"/>
    <property type="project" value="UniProtKB-UniRule"/>
</dbReference>
<dbReference type="Proteomes" id="UP001431532">
    <property type="component" value="Unassembled WGS sequence"/>
</dbReference>
<comment type="pathway">
    <text evidence="1 14">Cofactor biosynthesis; adenosylcobalamin biosynthesis; adenosylcobalamin from cob(II)yrinate a,c-diamide: step 2/7.</text>
</comment>
<keyword evidence="6 14" id="KW-0808">Transferase</keyword>
<dbReference type="SUPFAM" id="SSF89028">
    <property type="entry name" value="Cobalamin adenosyltransferase-like"/>
    <property type="match status" value="1"/>
</dbReference>
<dbReference type="InterPro" id="IPR036451">
    <property type="entry name" value="CblAdoTrfase-like_sf"/>
</dbReference>
<evidence type="ECO:0000259" key="15">
    <source>
        <dbReference type="Pfam" id="PF01923"/>
    </source>
</evidence>
<dbReference type="NCBIfam" id="TIGR00636">
    <property type="entry name" value="PduO_Nterm"/>
    <property type="match status" value="1"/>
</dbReference>
<dbReference type="AlphaFoldDB" id="A0AAW6UBD7"/>
<gene>
    <name evidence="16" type="ORF">QJ521_09005</name>
</gene>
<evidence type="ECO:0000313" key="17">
    <source>
        <dbReference type="Proteomes" id="UP001431532"/>
    </source>
</evidence>
<evidence type="ECO:0000256" key="2">
    <source>
        <dbReference type="ARBA" id="ARBA00007487"/>
    </source>
</evidence>
<dbReference type="Pfam" id="PF01923">
    <property type="entry name" value="Cob_adeno_trans"/>
    <property type="match status" value="1"/>
</dbReference>
<keyword evidence="7 14" id="KW-0547">Nucleotide-binding</keyword>
<dbReference type="InterPro" id="IPR029499">
    <property type="entry name" value="PduO-typ"/>
</dbReference>
<evidence type="ECO:0000256" key="3">
    <source>
        <dbReference type="ARBA" id="ARBA00012454"/>
    </source>
</evidence>
<dbReference type="InterPro" id="IPR016030">
    <property type="entry name" value="CblAdoTrfase-like"/>
</dbReference>
<dbReference type="EMBL" id="JASCXW010000047">
    <property type="protein sequence ID" value="MDI6453702.1"/>
    <property type="molecule type" value="Genomic_DNA"/>
</dbReference>
<comment type="similarity">
    <text evidence="2 14">Belongs to the Cob(I)alamin adenosyltransferase family.</text>
</comment>
<evidence type="ECO:0000256" key="14">
    <source>
        <dbReference type="RuleBase" id="RU366026"/>
    </source>
</evidence>
<evidence type="ECO:0000256" key="8">
    <source>
        <dbReference type="ARBA" id="ARBA00022840"/>
    </source>
</evidence>
<feature type="domain" description="Cobalamin adenosyltransferase-like" evidence="15">
    <location>
        <begin position="3"/>
        <end position="161"/>
    </location>
</feature>
<sequence length="168" mass="19952">MKIYTKRGDMGQTDLLTKRVSKSDLHISVNGAFDEVMAFLLMAKHHILMDEVNDDINHIYDHLFSICHEIALNDENKYITKEEQVKWLESRLDYYDSYLEPLHKFIKLDQTKAASWLNVVRVTVRRAERELISLNEQQKLNIQTLSYINRLSDFLFTIARYFDEVHKV</sequence>
<dbReference type="EC" id="2.5.1.17" evidence="3 14"/>
<keyword evidence="8 14" id="KW-0067">ATP-binding</keyword>
<evidence type="ECO:0000313" key="16">
    <source>
        <dbReference type="EMBL" id="MDI6453702.1"/>
    </source>
</evidence>
<dbReference type="PANTHER" id="PTHR12213">
    <property type="entry name" value="CORRINOID ADENOSYLTRANSFERASE"/>
    <property type="match status" value="1"/>
</dbReference>
<keyword evidence="5 14" id="KW-0169">Cobalamin biosynthesis</keyword>
<dbReference type="GO" id="GO:0009236">
    <property type="term" value="P:cobalamin biosynthetic process"/>
    <property type="evidence" value="ECO:0007669"/>
    <property type="project" value="UniProtKB-UniRule"/>
</dbReference>
<keyword evidence="17" id="KW-1185">Reference proteome</keyword>
<dbReference type="PANTHER" id="PTHR12213:SF0">
    <property type="entry name" value="CORRINOID ADENOSYLTRANSFERASE MMAB"/>
    <property type="match status" value="1"/>
</dbReference>
<dbReference type="Gene3D" id="1.20.1200.10">
    <property type="entry name" value="Cobalamin adenosyltransferase-like"/>
    <property type="match status" value="1"/>
</dbReference>
<evidence type="ECO:0000256" key="1">
    <source>
        <dbReference type="ARBA" id="ARBA00005121"/>
    </source>
</evidence>
<dbReference type="RefSeq" id="WP_282840151.1">
    <property type="nucleotide sequence ID" value="NZ_JASCXW010000047.1"/>
</dbReference>
<evidence type="ECO:0000256" key="13">
    <source>
        <dbReference type="ARBA" id="ARBA00048692"/>
    </source>
</evidence>
<evidence type="ECO:0000256" key="5">
    <source>
        <dbReference type="ARBA" id="ARBA00022573"/>
    </source>
</evidence>
<comment type="catalytic activity">
    <reaction evidence="12 14">
        <text>2 cob(II)yrinate a,c diamide + reduced [electron-transfer flavoprotein] + 2 ATP = 2 adenosylcob(III)yrinate a,c-diamide + 2 triphosphate + oxidized [electron-transfer flavoprotein] + 3 H(+)</text>
        <dbReference type="Rhea" id="RHEA:11528"/>
        <dbReference type="Rhea" id="RHEA-COMP:10685"/>
        <dbReference type="Rhea" id="RHEA-COMP:10686"/>
        <dbReference type="ChEBI" id="CHEBI:15378"/>
        <dbReference type="ChEBI" id="CHEBI:18036"/>
        <dbReference type="ChEBI" id="CHEBI:30616"/>
        <dbReference type="ChEBI" id="CHEBI:57692"/>
        <dbReference type="ChEBI" id="CHEBI:58307"/>
        <dbReference type="ChEBI" id="CHEBI:58503"/>
        <dbReference type="ChEBI" id="CHEBI:58537"/>
        <dbReference type="EC" id="2.5.1.17"/>
    </reaction>
</comment>